<dbReference type="Gene3D" id="1.10.3720.10">
    <property type="entry name" value="MetI-like"/>
    <property type="match status" value="1"/>
</dbReference>
<gene>
    <name evidence="9" type="ORF">FQ330_05665</name>
</gene>
<sequence length="327" mass="35622">MATVGPWRFLISRGGQYAIVLAVAISLNFVLPRLMPGSPLALLAGVEPSELTPEEREELISEAGLDQPMIVQYFRYWGNVLTFNFGTSFRMNEAIGDLILERLPWTLLITMTALLLSSLIGIALGVLAAWRRGRASDVVSLNTMIALDSTPSFWLGMLFVALFSVTLGWLPSYGAVTPGAQLAPWDAFVDIAAHAALPILTLTILSIPGIFLTMRYSTLSVMGEDFIRTAQAKGLTNTQVLSRHVVRNAIVPVSTVIALRLGFAFGGSVVIETVFSYPGLGRLVFEAVSSRDYPVMQATFLVFTIAVLVANILADLLYPRLDPRTRT</sequence>
<keyword evidence="2 7" id="KW-0813">Transport</keyword>
<comment type="subcellular location">
    <subcellularLocation>
        <location evidence="1 7">Cell membrane</location>
        <topology evidence="1 7">Multi-pass membrane protein</topology>
    </subcellularLocation>
</comment>
<dbReference type="AlphaFoldDB" id="A0A5M8QGR2"/>
<feature type="transmembrane region" description="Helical" evidence="7">
    <location>
        <begin position="191"/>
        <end position="212"/>
    </location>
</feature>
<keyword evidence="5 7" id="KW-1133">Transmembrane helix</keyword>
<comment type="caution">
    <text evidence="9">The sequence shown here is derived from an EMBL/GenBank/DDBJ whole genome shotgun (WGS) entry which is preliminary data.</text>
</comment>
<keyword evidence="10" id="KW-1185">Reference proteome</keyword>
<feature type="transmembrane region" description="Helical" evidence="7">
    <location>
        <begin position="249"/>
        <end position="275"/>
    </location>
</feature>
<organism evidence="9 10">
    <name type="scientific">Agrococcus sediminis</name>
    <dbReference type="NCBI Taxonomy" id="2599924"/>
    <lineage>
        <taxon>Bacteria</taxon>
        <taxon>Bacillati</taxon>
        <taxon>Actinomycetota</taxon>
        <taxon>Actinomycetes</taxon>
        <taxon>Micrococcales</taxon>
        <taxon>Microbacteriaceae</taxon>
        <taxon>Agrococcus</taxon>
    </lineage>
</organism>
<protein>
    <submittedName>
        <fullName evidence="9">ABC transporter permease</fullName>
    </submittedName>
</protein>
<keyword evidence="6 7" id="KW-0472">Membrane</keyword>
<evidence type="ECO:0000256" key="4">
    <source>
        <dbReference type="ARBA" id="ARBA00022692"/>
    </source>
</evidence>
<dbReference type="Pfam" id="PF00528">
    <property type="entry name" value="BPD_transp_1"/>
    <property type="match status" value="1"/>
</dbReference>
<evidence type="ECO:0000256" key="2">
    <source>
        <dbReference type="ARBA" id="ARBA00022448"/>
    </source>
</evidence>
<dbReference type="PANTHER" id="PTHR43376">
    <property type="entry name" value="OLIGOPEPTIDE TRANSPORT SYSTEM PERMEASE PROTEIN"/>
    <property type="match status" value="1"/>
</dbReference>
<dbReference type="InterPro" id="IPR045621">
    <property type="entry name" value="BPD_transp_1_N"/>
</dbReference>
<dbReference type="InterPro" id="IPR035906">
    <property type="entry name" value="MetI-like_sf"/>
</dbReference>
<comment type="similarity">
    <text evidence="7">Belongs to the binding-protein-dependent transport system permease family.</text>
</comment>
<feature type="domain" description="ABC transmembrane type-1" evidence="8">
    <location>
        <begin position="103"/>
        <end position="314"/>
    </location>
</feature>
<keyword evidence="3" id="KW-1003">Cell membrane</keyword>
<dbReference type="PANTHER" id="PTHR43376:SF1">
    <property type="entry name" value="OLIGOPEPTIDE TRANSPORT SYSTEM PERMEASE PROTEIN"/>
    <property type="match status" value="1"/>
</dbReference>
<dbReference type="SUPFAM" id="SSF161098">
    <property type="entry name" value="MetI-like"/>
    <property type="match status" value="1"/>
</dbReference>
<evidence type="ECO:0000313" key="10">
    <source>
        <dbReference type="Proteomes" id="UP000323221"/>
    </source>
</evidence>
<dbReference type="PROSITE" id="PS50928">
    <property type="entry name" value="ABC_TM1"/>
    <property type="match status" value="1"/>
</dbReference>
<evidence type="ECO:0000256" key="5">
    <source>
        <dbReference type="ARBA" id="ARBA00022989"/>
    </source>
</evidence>
<dbReference type="Pfam" id="PF19300">
    <property type="entry name" value="BPD_transp_1_N"/>
    <property type="match status" value="1"/>
</dbReference>
<evidence type="ECO:0000256" key="1">
    <source>
        <dbReference type="ARBA" id="ARBA00004651"/>
    </source>
</evidence>
<dbReference type="CDD" id="cd06261">
    <property type="entry name" value="TM_PBP2"/>
    <property type="match status" value="1"/>
</dbReference>
<name>A0A5M8QGR2_9MICO</name>
<dbReference type="InterPro" id="IPR000515">
    <property type="entry name" value="MetI-like"/>
</dbReference>
<reference evidence="9 10" key="1">
    <citation type="submission" date="2019-08" db="EMBL/GenBank/DDBJ databases">
        <title>Agrococcus lahaulensis sp. nov., isolated from a cold desert of the Indian Himalayas.</title>
        <authorList>
            <person name="Qu J.H."/>
        </authorList>
    </citation>
    <scope>NUCLEOTIDE SEQUENCE [LARGE SCALE GENOMIC DNA]</scope>
    <source>
        <strain evidence="9 10">NS18</strain>
    </source>
</reference>
<dbReference type="GO" id="GO:0055085">
    <property type="term" value="P:transmembrane transport"/>
    <property type="evidence" value="ECO:0007669"/>
    <property type="project" value="InterPro"/>
</dbReference>
<evidence type="ECO:0000256" key="7">
    <source>
        <dbReference type="RuleBase" id="RU363032"/>
    </source>
</evidence>
<dbReference type="OrthoDB" id="9778910at2"/>
<dbReference type="RefSeq" id="WP_128189041.1">
    <property type="nucleotide sequence ID" value="NZ_VOIR01000012.1"/>
</dbReference>
<dbReference type="Proteomes" id="UP000323221">
    <property type="component" value="Unassembled WGS sequence"/>
</dbReference>
<evidence type="ECO:0000313" key="9">
    <source>
        <dbReference type="EMBL" id="KAA6435235.1"/>
    </source>
</evidence>
<accession>A0A5M8QGR2</accession>
<dbReference type="GO" id="GO:0005886">
    <property type="term" value="C:plasma membrane"/>
    <property type="evidence" value="ECO:0007669"/>
    <property type="project" value="UniProtKB-SubCell"/>
</dbReference>
<feature type="transmembrane region" description="Helical" evidence="7">
    <location>
        <begin position="295"/>
        <end position="318"/>
    </location>
</feature>
<evidence type="ECO:0000259" key="8">
    <source>
        <dbReference type="PROSITE" id="PS50928"/>
    </source>
</evidence>
<dbReference type="EMBL" id="VOIR01000012">
    <property type="protein sequence ID" value="KAA6435235.1"/>
    <property type="molecule type" value="Genomic_DNA"/>
</dbReference>
<proteinExistence type="inferred from homology"/>
<feature type="transmembrane region" description="Helical" evidence="7">
    <location>
        <begin position="151"/>
        <end position="171"/>
    </location>
</feature>
<evidence type="ECO:0000256" key="6">
    <source>
        <dbReference type="ARBA" id="ARBA00023136"/>
    </source>
</evidence>
<evidence type="ECO:0000256" key="3">
    <source>
        <dbReference type="ARBA" id="ARBA00022475"/>
    </source>
</evidence>
<keyword evidence="4 7" id="KW-0812">Transmembrane</keyword>
<feature type="transmembrane region" description="Helical" evidence="7">
    <location>
        <begin position="105"/>
        <end position="130"/>
    </location>
</feature>
<feature type="transmembrane region" description="Helical" evidence="7">
    <location>
        <begin position="17"/>
        <end position="35"/>
    </location>
</feature>